<feature type="signal peptide" evidence="1">
    <location>
        <begin position="1"/>
        <end position="21"/>
    </location>
</feature>
<evidence type="ECO:0000313" key="3">
    <source>
        <dbReference type="Proteomes" id="UP000198432"/>
    </source>
</evidence>
<dbReference type="AlphaFoldDB" id="A0A239BDG0"/>
<proteinExistence type="predicted"/>
<dbReference type="RefSeq" id="WP_089317355.1">
    <property type="nucleotide sequence ID" value="NZ_FZOQ01000001.1"/>
</dbReference>
<organism evidence="2 3">
    <name type="scientific">Pontibacter ummariensis</name>
    <dbReference type="NCBI Taxonomy" id="1610492"/>
    <lineage>
        <taxon>Bacteria</taxon>
        <taxon>Pseudomonadati</taxon>
        <taxon>Bacteroidota</taxon>
        <taxon>Cytophagia</taxon>
        <taxon>Cytophagales</taxon>
        <taxon>Hymenobacteraceae</taxon>
        <taxon>Pontibacter</taxon>
    </lineage>
</organism>
<reference evidence="3" key="1">
    <citation type="submission" date="2017-06" db="EMBL/GenBank/DDBJ databases">
        <authorList>
            <person name="Varghese N."/>
            <person name="Submissions S."/>
        </authorList>
    </citation>
    <scope>NUCLEOTIDE SEQUENCE [LARGE SCALE GENOMIC DNA]</scope>
    <source>
        <strain evidence="3">NKM1</strain>
    </source>
</reference>
<accession>A0A239BDG0</accession>
<keyword evidence="1" id="KW-0732">Signal</keyword>
<protein>
    <recommendedName>
        <fullName evidence="4">Lipocalin-like domain-containing protein</fullName>
    </recommendedName>
</protein>
<dbReference type="Proteomes" id="UP000198432">
    <property type="component" value="Unassembled WGS sequence"/>
</dbReference>
<dbReference type="OrthoDB" id="2651079at2"/>
<evidence type="ECO:0000256" key="1">
    <source>
        <dbReference type="SAM" id="SignalP"/>
    </source>
</evidence>
<feature type="chain" id="PRO_5012986362" description="Lipocalin-like domain-containing protein" evidence="1">
    <location>
        <begin position="22"/>
        <end position="137"/>
    </location>
</feature>
<evidence type="ECO:0008006" key="4">
    <source>
        <dbReference type="Google" id="ProtNLM"/>
    </source>
</evidence>
<name>A0A239BDG0_9BACT</name>
<dbReference type="EMBL" id="FZOQ01000001">
    <property type="protein sequence ID" value="SNS05083.1"/>
    <property type="molecule type" value="Genomic_DNA"/>
</dbReference>
<evidence type="ECO:0000313" key="2">
    <source>
        <dbReference type="EMBL" id="SNS05083.1"/>
    </source>
</evidence>
<keyword evidence="3" id="KW-1185">Reference proteome</keyword>
<sequence>MKYASLLCLLCLVLLASTCKKSSKLQAELVGKTWLHSYEEDEDSVLVYRPNTFDFPPSRGRTGFSLDPNGVIRRYEIAPTDGLEEQFGQWKQLDDDRFQVQMNPGSNPPQHFVVEIVSIRDNVLKVKRVQPRQEEDR</sequence>
<gene>
    <name evidence="2" type="ORF">SAMN06296052_101280</name>
</gene>